<keyword evidence="5 7" id="KW-1133">Transmembrane helix</keyword>
<dbReference type="CDD" id="cd06261">
    <property type="entry name" value="TM_PBP2"/>
    <property type="match status" value="1"/>
</dbReference>
<feature type="domain" description="ABC transmembrane type-1" evidence="8">
    <location>
        <begin position="100"/>
        <end position="289"/>
    </location>
</feature>
<comment type="subcellular location">
    <subcellularLocation>
        <location evidence="1 7">Cell membrane</location>
        <topology evidence="1 7">Multi-pass membrane protein</topology>
    </subcellularLocation>
</comment>
<dbReference type="InterPro" id="IPR035906">
    <property type="entry name" value="MetI-like_sf"/>
</dbReference>
<dbReference type="PANTHER" id="PTHR43386:SF1">
    <property type="entry name" value="D,D-DIPEPTIDE TRANSPORT SYSTEM PERMEASE PROTEIN DDPC-RELATED"/>
    <property type="match status" value="1"/>
</dbReference>
<keyword evidence="10" id="KW-1185">Reference proteome</keyword>
<dbReference type="InterPro" id="IPR025966">
    <property type="entry name" value="OppC_N"/>
</dbReference>
<accession>A0A0U1NV03</accession>
<feature type="transmembrane region" description="Helical" evidence="7">
    <location>
        <begin position="270"/>
        <end position="288"/>
    </location>
</feature>
<sequence length="303" mass="32989">MIDVQPITSSVVIVPKAKPPLRKRAWKSFRTFPMIYIGSAIVLILFVFAVFSPWIAPHPYAKQFSDGITANGMPTSPNHKFIWGADALGRDVFSRVIYGSRVSLEVGILASVINLVIGVTLGLISGYFGGIVDTIIMRVTDTVLAFPFLIFNMALVAILSPSITNVFIAIGILGWGVMTRVVRGQVLSLKEFDYVQAERALGASNSRILFKVILPNVIGPVIVLSMLNVGLNILTEAGLSYLGIGIQPPTPSWGNMINEGLQAYQYAPWILWYPGIALLLSVLGFNLLGDGLRDILDPHNVTH</sequence>
<evidence type="ECO:0000256" key="6">
    <source>
        <dbReference type="ARBA" id="ARBA00023136"/>
    </source>
</evidence>
<gene>
    <name evidence="9" type="ORF">BN000_01771</name>
</gene>
<dbReference type="Gene3D" id="1.10.3720.10">
    <property type="entry name" value="MetI-like"/>
    <property type="match status" value="1"/>
</dbReference>
<name>A0A0U1NV03_9BACI</name>
<comment type="similarity">
    <text evidence="7">Belongs to the binding-protein-dependent transport system permease family.</text>
</comment>
<keyword evidence="4 7" id="KW-0812">Transmembrane</keyword>
<dbReference type="RefSeq" id="WP_090633432.1">
    <property type="nucleotide sequence ID" value="NZ_CVRB01000002.1"/>
</dbReference>
<dbReference type="PANTHER" id="PTHR43386">
    <property type="entry name" value="OLIGOPEPTIDE TRANSPORT SYSTEM PERMEASE PROTEIN APPC"/>
    <property type="match status" value="1"/>
</dbReference>
<evidence type="ECO:0000256" key="3">
    <source>
        <dbReference type="ARBA" id="ARBA00022475"/>
    </source>
</evidence>
<dbReference type="InterPro" id="IPR000515">
    <property type="entry name" value="MetI-like"/>
</dbReference>
<protein>
    <submittedName>
        <fullName evidence="9">Oligopeptide ABC transporter permease</fullName>
    </submittedName>
</protein>
<dbReference type="SUPFAM" id="SSF161098">
    <property type="entry name" value="MetI-like"/>
    <property type="match status" value="1"/>
</dbReference>
<feature type="transmembrane region" description="Helical" evidence="7">
    <location>
        <begin position="166"/>
        <end position="182"/>
    </location>
</feature>
<dbReference type="GO" id="GO:0005886">
    <property type="term" value="C:plasma membrane"/>
    <property type="evidence" value="ECO:0007669"/>
    <property type="project" value="UniProtKB-SubCell"/>
</dbReference>
<dbReference type="Proteomes" id="UP000199087">
    <property type="component" value="Unassembled WGS sequence"/>
</dbReference>
<feature type="transmembrane region" description="Helical" evidence="7">
    <location>
        <begin position="142"/>
        <end position="160"/>
    </location>
</feature>
<evidence type="ECO:0000313" key="9">
    <source>
        <dbReference type="EMBL" id="CRK81854.1"/>
    </source>
</evidence>
<feature type="transmembrane region" description="Helical" evidence="7">
    <location>
        <begin position="108"/>
        <end position="130"/>
    </location>
</feature>
<evidence type="ECO:0000259" key="8">
    <source>
        <dbReference type="PROSITE" id="PS50928"/>
    </source>
</evidence>
<keyword evidence="2 7" id="KW-0813">Transport</keyword>
<dbReference type="InterPro" id="IPR050366">
    <property type="entry name" value="BP-dependent_transpt_permease"/>
</dbReference>
<dbReference type="GO" id="GO:0055085">
    <property type="term" value="P:transmembrane transport"/>
    <property type="evidence" value="ECO:0007669"/>
    <property type="project" value="InterPro"/>
</dbReference>
<dbReference type="PROSITE" id="PS50928">
    <property type="entry name" value="ABC_TM1"/>
    <property type="match status" value="1"/>
</dbReference>
<evidence type="ECO:0000256" key="7">
    <source>
        <dbReference type="RuleBase" id="RU363032"/>
    </source>
</evidence>
<evidence type="ECO:0000256" key="2">
    <source>
        <dbReference type="ARBA" id="ARBA00022448"/>
    </source>
</evidence>
<evidence type="ECO:0000256" key="1">
    <source>
        <dbReference type="ARBA" id="ARBA00004651"/>
    </source>
</evidence>
<keyword evidence="3" id="KW-1003">Cell membrane</keyword>
<feature type="transmembrane region" description="Helical" evidence="7">
    <location>
        <begin position="32"/>
        <end position="56"/>
    </location>
</feature>
<proteinExistence type="inferred from homology"/>
<dbReference type="AlphaFoldDB" id="A0A0U1NV03"/>
<evidence type="ECO:0000256" key="4">
    <source>
        <dbReference type="ARBA" id="ARBA00022692"/>
    </source>
</evidence>
<dbReference type="Pfam" id="PF00528">
    <property type="entry name" value="BPD_transp_1"/>
    <property type="match status" value="1"/>
</dbReference>
<organism evidence="9 10">
    <name type="scientific">Neobacillus massiliamazoniensis</name>
    <dbReference type="NCBI Taxonomy" id="1499688"/>
    <lineage>
        <taxon>Bacteria</taxon>
        <taxon>Bacillati</taxon>
        <taxon>Bacillota</taxon>
        <taxon>Bacilli</taxon>
        <taxon>Bacillales</taxon>
        <taxon>Bacillaceae</taxon>
        <taxon>Neobacillus</taxon>
    </lineage>
</organism>
<dbReference type="OrthoDB" id="9797472at2"/>
<evidence type="ECO:0000313" key="10">
    <source>
        <dbReference type="Proteomes" id="UP000199087"/>
    </source>
</evidence>
<reference evidence="10" key="1">
    <citation type="submission" date="2015-05" db="EMBL/GenBank/DDBJ databases">
        <authorList>
            <person name="Urmite Genomes"/>
        </authorList>
    </citation>
    <scope>NUCLEOTIDE SEQUENCE [LARGE SCALE GENOMIC DNA]</scope>
    <source>
        <strain evidence="10">LF1</strain>
    </source>
</reference>
<dbReference type="STRING" id="1499688.BN000_01771"/>
<feature type="transmembrane region" description="Helical" evidence="7">
    <location>
        <begin position="208"/>
        <end position="231"/>
    </location>
</feature>
<dbReference type="Pfam" id="PF12911">
    <property type="entry name" value="OppC_N"/>
    <property type="match status" value="1"/>
</dbReference>
<keyword evidence="6 7" id="KW-0472">Membrane</keyword>
<evidence type="ECO:0000256" key="5">
    <source>
        <dbReference type="ARBA" id="ARBA00022989"/>
    </source>
</evidence>
<dbReference type="EMBL" id="CVRB01000002">
    <property type="protein sequence ID" value="CRK81854.1"/>
    <property type="molecule type" value="Genomic_DNA"/>
</dbReference>